<dbReference type="GeneID" id="60751643"/>
<gene>
    <name evidence="2" type="ORF">NCTC8139_03673</name>
</gene>
<proteinExistence type="predicted"/>
<evidence type="ECO:0000256" key="1">
    <source>
        <dbReference type="SAM" id="MobiDB-lite"/>
    </source>
</evidence>
<reference evidence="2 3" key="1">
    <citation type="submission" date="2019-02" db="EMBL/GenBank/DDBJ databases">
        <authorList>
            <consortium name="Pathogen Informatics"/>
        </authorList>
    </citation>
    <scope>NUCLEOTIDE SEQUENCE [LARGE SCALE GENOMIC DNA]</scope>
    <source>
        <strain evidence="2 3">3012STDY6756503</strain>
    </source>
</reference>
<evidence type="ECO:0000313" key="2">
    <source>
        <dbReference type="EMBL" id="VFA90094.1"/>
    </source>
</evidence>
<sequence>MSADSDDNAETAMNSGGDAAARRAARRRKLDAIFGDDLPEVTRDECGKDHKGVSQDWLEAQRPPHYE</sequence>
<dbReference type="Proteomes" id="UP000360750">
    <property type="component" value="Unassembled WGS sequence"/>
</dbReference>
<dbReference type="RefSeq" id="WP_131735082.1">
    <property type="nucleotide sequence ID" value="NZ_CAACYD010000007.1"/>
</dbReference>
<accession>A0ABD7V6W3</accession>
<dbReference type="AlphaFoldDB" id="A0ABD7V6W3"/>
<evidence type="ECO:0000313" key="3">
    <source>
        <dbReference type="Proteomes" id="UP000360750"/>
    </source>
</evidence>
<feature type="region of interest" description="Disordered" evidence="1">
    <location>
        <begin position="1"/>
        <end position="67"/>
    </location>
</feature>
<comment type="caution">
    <text evidence="2">The sequence shown here is derived from an EMBL/GenBank/DDBJ whole genome shotgun (WGS) entry which is preliminary data.</text>
</comment>
<dbReference type="EMBL" id="CAACYD010000007">
    <property type="protein sequence ID" value="VFA90094.1"/>
    <property type="molecule type" value="Genomic_DNA"/>
</dbReference>
<organism evidence="2 3">
    <name type="scientific">Gordonia paraffinivorans</name>
    <dbReference type="NCBI Taxonomy" id="175628"/>
    <lineage>
        <taxon>Bacteria</taxon>
        <taxon>Bacillati</taxon>
        <taxon>Actinomycetota</taxon>
        <taxon>Actinomycetes</taxon>
        <taxon>Mycobacteriales</taxon>
        <taxon>Gordoniaceae</taxon>
        <taxon>Gordonia</taxon>
    </lineage>
</organism>
<feature type="compositionally biased region" description="Basic and acidic residues" evidence="1">
    <location>
        <begin position="40"/>
        <end position="53"/>
    </location>
</feature>
<protein>
    <submittedName>
        <fullName evidence="2">Uncharacterized protein</fullName>
    </submittedName>
</protein>
<name>A0ABD7V6W3_9ACTN</name>